<dbReference type="CDD" id="cd16963">
    <property type="entry name" value="CCE1"/>
    <property type="match status" value="1"/>
</dbReference>
<feature type="domain" description="Mitochondrial resolvase Ydc2 catalytic" evidence="2">
    <location>
        <begin position="56"/>
        <end position="309"/>
    </location>
</feature>
<name>A0ABR0JLW9_9EURO</name>
<reference evidence="3 4" key="1">
    <citation type="submission" date="2023-08" db="EMBL/GenBank/DDBJ databases">
        <title>Black Yeasts Isolated from many extreme environments.</title>
        <authorList>
            <person name="Coleine C."/>
            <person name="Stajich J.E."/>
            <person name="Selbmann L."/>
        </authorList>
    </citation>
    <scope>NUCLEOTIDE SEQUENCE [LARGE SCALE GENOMIC DNA]</scope>
    <source>
        <strain evidence="3 4">CCFEE 6328</strain>
    </source>
</reference>
<dbReference type="InterPro" id="IPR039197">
    <property type="entry name" value="Mrs1/Cce1"/>
</dbReference>
<feature type="compositionally biased region" description="Polar residues" evidence="1">
    <location>
        <begin position="102"/>
        <end position="111"/>
    </location>
</feature>
<dbReference type="EMBL" id="JAVRRF010000003">
    <property type="protein sequence ID" value="KAK5066923.1"/>
    <property type="molecule type" value="Genomic_DNA"/>
</dbReference>
<keyword evidence="4" id="KW-1185">Reference proteome</keyword>
<evidence type="ECO:0000313" key="4">
    <source>
        <dbReference type="Proteomes" id="UP001345691"/>
    </source>
</evidence>
<organism evidence="3 4">
    <name type="scientific">Exophiala sideris</name>
    <dbReference type="NCBI Taxonomy" id="1016849"/>
    <lineage>
        <taxon>Eukaryota</taxon>
        <taxon>Fungi</taxon>
        <taxon>Dikarya</taxon>
        <taxon>Ascomycota</taxon>
        <taxon>Pezizomycotina</taxon>
        <taxon>Eurotiomycetes</taxon>
        <taxon>Chaetothyriomycetidae</taxon>
        <taxon>Chaetothyriales</taxon>
        <taxon>Herpotrichiellaceae</taxon>
        <taxon>Exophiala</taxon>
    </lineage>
</organism>
<dbReference type="SUPFAM" id="SSF53098">
    <property type="entry name" value="Ribonuclease H-like"/>
    <property type="match status" value="1"/>
</dbReference>
<comment type="caution">
    <text evidence="3">The sequence shown here is derived from an EMBL/GenBank/DDBJ whole genome shotgun (WGS) entry which is preliminary data.</text>
</comment>
<dbReference type="InterPro" id="IPR036397">
    <property type="entry name" value="RNaseH_sf"/>
</dbReference>
<dbReference type="Pfam" id="PF09159">
    <property type="entry name" value="Ydc2-catalyt"/>
    <property type="match status" value="1"/>
</dbReference>
<dbReference type="InterPro" id="IPR015242">
    <property type="entry name" value="Ydc2_cat"/>
</dbReference>
<dbReference type="Gene3D" id="3.30.420.10">
    <property type="entry name" value="Ribonuclease H-like superfamily/Ribonuclease H"/>
    <property type="match status" value="1"/>
</dbReference>
<proteinExistence type="predicted"/>
<accession>A0ABR0JLW9</accession>
<feature type="region of interest" description="Disordered" evidence="1">
    <location>
        <begin position="102"/>
        <end position="123"/>
    </location>
</feature>
<dbReference type="PANTHER" id="PTHR28072">
    <property type="entry name" value="CRUCIFORM CUTTING ENDONUCLEASE 1, MITOCHONDRIAL-RELATED"/>
    <property type="match status" value="1"/>
</dbReference>
<dbReference type="InterPro" id="IPR012337">
    <property type="entry name" value="RNaseH-like_sf"/>
</dbReference>
<protein>
    <recommendedName>
        <fullName evidence="2">Mitochondrial resolvase Ydc2 catalytic domain-containing protein</fullName>
    </recommendedName>
</protein>
<dbReference type="PANTHER" id="PTHR28072:SF1">
    <property type="entry name" value="CRUCIFORM CUTTING ENDONUCLEASE 1, MITOCHONDRIAL-RELATED"/>
    <property type="match status" value="1"/>
</dbReference>
<sequence>MPAPKPWLETLTLEKLHRVAVRIGSPCSGTKAARVGGIRDAVSSVKSRGDEPLSLLSIDMGIRNLAFAHFTAPKAMDTSVLYDRPTLRAWRRVAIAQSSVSKGTTRTSLRSSEADETSMATKESFEPTDYARHAYALVRGMLETHHPNHIIIERQRFRSGGRAAVPEWTIRVGVFEGMLYAVLRTMIEQGGLEVEVEPMWPAQVNRYWLEGREGVVVSGTKLTGREVKRAKINLVGGMLDSVIGNGEDEGKMCLGEETQSFAKEFVATWKKETRTKKDAVRTVTKLDDLADSLLQGLAWIDWQNHRKRIEVLGEKAVDLETGLLA</sequence>
<dbReference type="Proteomes" id="UP001345691">
    <property type="component" value="Unassembled WGS sequence"/>
</dbReference>
<gene>
    <name evidence="3" type="ORF">LTR69_002271</name>
</gene>
<evidence type="ECO:0000256" key="1">
    <source>
        <dbReference type="SAM" id="MobiDB-lite"/>
    </source>
</evidence>
<evidence type="ECO:0000259" key="2">
    <source>
        <dbReference type="Pfam" id="PF09159"/>
    </source>
</evidence>
<evidence type="ECO:0000313" key="3">
    <source>
        <dbReference type="EMBL" id="KAK5066923.1"/>
    </source>
</evidence>